<dbReference type="AlphaFoldDB" id="A0AAD5WYM2"/>
<reference evidence="1" key="1">
    <citation type="submission" date="2020-05" db="EMBL/GenBank/DDBJ databases">
        <title>Phylogenomic resolution of chytrid fungi.</title>
        <authorList>
            <person name="Stajich J.E."/>
            <person name="Amses K."/>
            <person name="Simmons R."/>
            <person name="Seto K."/>
            <person name="Myers J."/>
            <person name="Bonds A."/>
            <person name="Quandt C.A."/>
            <person name="Barry K."/>
            <person name="Liu P."/>
            <person name="Grigoriev I."/>
            <person name="Longcore J.E."/>
            <person name="James T.Y."/>
        </authorList>
    </citation>
    <scope>NUCLEOTIDE SEQUENCE</scope>
    <source>
        <strain evidence="1">JEL0318</strain>
    </source>
</reference>
<gene>
    <name evidence="1" type="ORF">HK097_002030</name>
</gene>
<name>A0AAD5WYM2_9FUNG</name>
<evidence type="ECO:0000313" key="2">
    <source>
        <dbReference type="Proteomes" id="UP001212841"/>
    </source>
</evidence>
<evidence type="ECO:0000313" key="1">
    <source>
        <dbReference type="EMBL" id="KAJ3042433.1"/>
    </source>
</evidence>
<dbReference type="Proteomes" id="UP001212841">
    <property type="component" value="Unassembled WGS sequence"/>
</dbReference>
<organism evidence="1 2">
    <name type="scientific">Rhizophlyctis rosea</name>
    <dbReference type="NCBI Taxonomy" id="64517"/>
    <lineage>
        <taxon>Eukaryota</taxon>
        <taxon>Fungi</taxon>
        <taxon>Fungi incertae sedis</taxon>
        <taxon>Chytridiomycota</taxon>
        <taxon>Chytridiomycota incertae sedis</taxon>
        <taxon>Chytridiomycetes</taxon>
        <taxon>Rhizophlyctidales</taxon>
        <taxon>Rhizophlyctidaceae</taxon>
        <taxon>Rhizophlyctis</taxon>
    </lineage>
</organism>
<feature type="non-terminal residue" evidence="1">
    <location>
        <position position="58"/>
    </location>
</feature>
<accession>A0AAD5WYM2</accession>
<comment type="caution">
    <text evidence="1">The sequence shown here is derived from an EMBL/GenBank/DDBJ whole genome shotgun (WGS) entry which is preliminary data.</text>
</comment>
<proteinExistence type="predicted"/>
<protein>
    <submittedName>
        <fullName evidence="1">Uncharacterized protein</fullName>
    </submittedName>
</protein>
<keyword evidence="2" id="KW-1185">Reference proteome</keyword>
<dbReference type="EMBL" id="JADGJD010001421">
    <property type="protein sequence ID" value="KAJ3042433.1"/>
    <property type="molecule type" value="Genomic_DNA"/>
</dbReference>
<sequence length="58" mass="6650">MQIRKYCPLITCYVDENDGALFWAELALRAKVVGRNPGKLYTVLPLEDDNHHRDSSDT</sequence>